<dbReference type="GO" id="GO:0016020">
    <property type="term" value="C:membrane"/>
    <property type="evidence" value="ECO:0007669"/>
    <property type="project" value="GOC"/>
</dbReference>
<organism evidence="5 6">
    <name type="scientific">Mariniphaga anaerophila</name>
    <dbReference type="NCBI Taxonomy" id="1484053"/>
    <lineage>
        <taxon>Bacteria</taxon>
        <taxon>Pseudomonadati</taxon>
        <taxon>Bacteroidota</taxon>
        <taxon>Bacteroidia</taxon>
        <taxon>Marinilabiliales</taxon>
        <taxon>Prolixibacteraceae</taxon>
        <taxon>Mariniphaga</taxon>
    </lineage>
</organism>
<dbReference type="STRING" id="1484053.SAMN05444274_106293"/>
<comment type="similarity">
    <text evidence="1">Belongs to the glycosyl hydrolase 30 family.</text>
</comment>
<evidence type="ECO:0000313" key="6">
    <source>
        <dbReference type="Proteomes" id="UP000184164"/>
    </source>
</evidence>
<dbReference type="GO" id="GO:0004348">
    <property type="term" value="F:glucosylceramidase activity"/>
    <property type="evidence" value="ECO:0007669"/>
    <property type="project" value="InterPro"/>
</dbReference>
<dbReference type="SUPFAM" id="SSF51445">
    <property type="entry name" value="(Trans)glycosidases"/>
    <property type="match status" value="1"/>
</dbReference>
<dbReference type="InterPro" id="IPR001139">
    <property type="entry name" value="Glyco_hydro_30"/>
</dbReference>
<keyword evidence="2" id="KW-0732">Signal</keyword>
<dbReference type="GO" id="GO:0006665">
    <property type="term" value="P:sphingolipid metabolic process"/>
    <property type="evidence" value="ECO:0007669"/>
    <property type="project" value="InterPro"/>
</dbReference>
<dbReference type="Proteomes" id="UP000184164">
    <property type="component" value="Unassembled WGS sequence"/>
</dbReference>
<dbReference type="Gene3D" id="2.60.40.1180">
    <property type="entry name" value="Golgi alpha-mannosidase II"/>
    <property type="match status" value="1"/>
</dbReference>
<evidence type="ECO:0000313" key="5">
    <source>
        <dbReference type="EMBL" id="SHF58982.1"/>
    </source>
</evidence>
<dbReference type="Gene3D" id="3.20.20.80">
    <property type="entry name" value="Glycosidases"/>
    <property type="match status" value="1"/>
</dbReference>
<dbReference type="NCBIfam" id="TIGR04183">
    <property type="entry name" value="Por_Secre_tail"/>
    <property type="match status" value="1"/>
</dbReference>
<dbReference type="RefSeq" id="WP_073002547.1">
    <property type="nucleotide sequence ID" value="NZ_FQUM01000006.1"/>
</dbReference>
<name>A0A1M5CWX7_9BACT</name>
<dbReference type="PANTHER" id="PTHR11069:SF38">
    <property type="entry name" value="GLUCURONOXYLANASE XYNC"/>
    <property type="match status" value="1"/>
</dbReference>
<dbReference type="OrthoDB" id="9806701at2"/>
<dbReference type="InterPro" id="IPR017853">
    <property type="entry name" value="GH"/>
</dbReference>
<evidence type="ECO:0000256" key="2">
    <source>
        <dbReference type="ARBA" id="ARBA00022729"/>
    </source>
</evidence>
<protein>
    <submittedName>
        <fullName evidence="5">Por secretion system C-terminal sorting domain-containing protein</fullName>
    </submittedName>
</protein>
<dbReference type="EMBL" id="FQUM01000006">
    <property type="protein sequence ID" value="SHF58982.1"/>
    <property type="molecule type" value="Genomic_DNA"/>
</dbReference>
<dbReference type="InterPro" id="IPR013780">
    <property type="entry name" value="Glyco_hydro_b"/>
</dbReference>
<accession>A0A1M5CWX7</accession>
<dbReference type="InterPro" id="IPR026444">
    <property type="entry name" value="Secre_tail"/>
</dbReference>
<dbReference type="Pfam" id="PF18962">
    <property type="entry name" value="Por_Secre_tail"/>
    <property type="match status" value="1"/>
</dbReference>
<sequence>MKLNYCPIAIFLFFMVIGIPQKVCAQSGSVQSIQMNVDEENQAITGFGASLAYYENWLTAHPNRAEIYDVIFKELSLDILRVRNTFGYDNEMINHVKQFVSAAESSLGHPVDVMVTSWGPPGYLKSNNDKDNGGTLKYTVNDGVVEFDYAGFAQWWNASLDDYNANGIFPKYISIQNEPDWAAGYESCLLRPSEVVNAADTLAGYNKALDAVYDTVQKRADRPFFLGPECIGIGYNAVENYVNALDLSKLYGIGHHLYHGAESGTVEDDPFTSSNYAKVGNFRPNIPHFQTEYSRTGWFPLAGMIYQSLVQESVTAFLYWDLIWENGGLVALHFPWDRSRWTNAYGYHCTKDFYVFKHYSRFIHPGWKRIGTTGDNEQLKTAAFISSTGDSAAFIAINRSEHDTFNIRLQVPDFRINEATTYSTNENSSFVTFDYLKDTLLQVLPRSLNTVDLRLSVVNSGILVPASRSSFSEVAVFPNPFSRDARIRFVANEGEDYLLEVFDITGKQLSKRKLGSFSAGKQHVEISRSGFEAGTYFLRLTNSAGQAAQGKFVVID</sequence>
<evidence type="ECO:0000256" key="3">
    <source>
        <dbReference type="ARBA" id="ARBA00022801"/>
    </source>
</evidence>
<dbReference type="AlphaFoldDB" id="A0A1M5CWX7"/>
<keyword evidence="3" id="KW-0378">Hydrolase</keyword>
<feature type="domain" description="Secretion system C-terminal sorting" evidence="4">
    <location>
        <begin position="476"/>
        <end position="554"/>
    </location>
</feature>
<reference evidence="5 6" key="1">
    <citation type="submission" date="2016-11" db="EMBL/GenBank/DDBJ databases">
        <authorList>
            <person name="Jaros S."/>
            <person name="Januszkiewicz K."/>
            <person name="Wedrychowicz H."/>
        </authorList>
    </citation>
    <scope>NUCLEOTIDE SEQUENCE [LARGE SCALE GENOMIC DNA]</scope>
    <source>
        <strain evidence="5 6">DSM 26910</strain>
    </source>
</reference>
<dbReference type="PANTHER" id="PTHR11069">
    <property type="entry name" value="GLUCOSYLCERAMIDASE"/>
    <property type="match status" value="1"/>
</dbReference>
<gene>
    <name evidence="5" type="ORF">SAMN05444274_106293</name>
</gene>
<evidence type="ECO:0000256" key="1">
    <source>
        <dbReference type="ARBA" id="ARBA00005382"/>
    </source>
</evidence>
<keyword evidence="6" id="KW-1185">Reference proteome</keyword>
<proteinExistence type="inferred from homology"/>
<evidence type="ECO:0000259" key="4">
    <source>
        <dbReference type="Pfam" id="PF18962"/>
    </source>
</evidence>